<accession>A0A6S6PFN5</accession>
<dbReference type="GO" id="GO:0005829">
    <property type="term" value="C:cytosol"/>
    <property type="evidence" value="ECO:0007669"/>
    <property type="project" value="TreeGrafter"/>
</dbReference>
<evidence type="ECO:0000256" key="9">
    <source>
        <dbReference type="ARBA" id="ARBA00048248"/>
    </source>
</evidence>
<dbReference type="Pfam" id="PF00579">
    <property type="entry name" value="tRNA-synt_1b"/>
    <property type="match status" value="1"/>
</dbReference>
<dbReference type="GO" id="GO:0042803">
    <property type="term" value="F:protein homodimerization activity"/>
    <property type="evidence" value="ECO:0007669"/>
    <property type="project" value="UniProtKB-ARBA"/>
</dbReference>
<dbReference type="InterPro" id="IPR024107">
    <property type="entry name" value="Tyr-tRNA-ligase_bac_1"/>
</dbReference>
<comment type="catalytic activity">
    <reaction evidence="9 11">
        <text>tRNA(Tyr) + L-tyrosine + ATP = L-tyrosyl-tRNA(Tyr) + AMP + diphosphate + H(+)</text>
        <dbReference type="Rhea" id="RHEA:10220"/>
        <dbReference type="Rhea" id="RHEA-COMP:9706"/>
        <dbReference type="Rhea" id="RHEA-COMP:9707"/>
        <dbReference type="ChEBI" id="CHEBI:15378"/>
        <dbReference type="ChEBI" id="CHEBI:30616"/>
        <dbReference type="ChEBI" id="CHEBI:33019"/>
        <dbReference type="ChEBI" id="CHEBI:58315"/>
        <dbReference type="ChEBI" id="CHEBI:78442"/>
        <dbReference type="ChEBI" id="CHEBI:78536"/>
        <dbReference type="ChEBI" id="CHEBI:456215"/>
        <dbReference type="EC" id="6.1.1.1"/>
    </reaction>
</comment>
<evidence type="ECO:0000256" key="10">
    <source>
        <dbReference type="ARBA" id="ARBA00060965"/>
    </source>
</evidence>
<evidence type="ECO:0000256" key="5">
    <source>
        <dbReference type="ARBA" id="ARBA00022840"/>
    </source>
</evidence>
<evidence type="ECO:0000256" key="1">
    <source>
        <dbReference type="ARBA" id="ARBA00004496"/>
    </source>
</evidence>
<dbReference type="PANTHER" id="PTHR11766:SF0">
    <property type="entry name" value="TYROSINE--TRNA LIGASE, MITOCHONDRIAL"/>
    <property type="match status" value="1"/>
</dbReference>
<comment type="subunit">
    <text evidence="11">Homodimer.</text>
</comment>
<keyword evidence="4 11" id="KW-0547">Nucleotide-binding</keyword>
<protein>
    <recommendedName>
        <fullName evidence="11">Tyrosine--tRNA ligase</fullName>
        <ecNumber evidence="11">6.1.1.1</ecNumber>
    </recommendedName>
    <alternativeName>
        <fullName evidence="11">Tyrosyl-tRNA synthetase</fullName>
        <shortName evidence="11">TyrRS</shortName>
    </alternativeName>
</protein>
<sequence>MTEQTSPTDFRSPFMREAQARGFLFQCTDAEALDAAMLAGPVTGYIGFDPTADSLHVGSATQIMLLRLLQKHGHRPVALLGGGTAKIGDPSFREEARSLMSDDTIAKNIAGIEGSLRQMMTFGEGQSDAVLANNADWLDKLSYIELLREVGVHFSVNRMLSFDSVRSRLEREQGLTFLEFNYSILQSFDFRELNRRYGVTLQMGGSDQWGNIVSGIDLVRRTDSKQVFGLTAPLLTTASGAKMGKSAKGAVWLSAAKLPVFEYWQFWRNTEDADVGRFLKLFTDLPIEECDRLGALEGASINEAKKILATEATALCHGRAAAEEAEETARKVFEAGTTATALPTRTLPRADLEAGLPAFRIFTEAGLATSNGEARRLIRGGGARVNDVQIKDEGQIVSLADAVDGSIKLSSGKKHHILVQAAD</sequence>
<dbReference type="EC" id="6.1.1.1" evidence="11"/>
<evidence type="ECO:0000313" key="13">
    <source>
        <dbReference type="EMBL" id="BCI67787.1"/>
    </source>
</evidence>
<dbReference type="PANTHER" id="PTHR11766">
    <property type="entry name" value="TYROSYL-TRNA SYNTHETASE"/>
    <property type="match status" value="1"/>
</dbReference>
<feature type="binding site" evidence="11">
    <location>
        <position position="182"/>
    </location>
    <ligand>
        <name>L-tyrosine</name>
        <dbReference type="ChEBI" id="CHEBI:58315"/>
    </ligand>
</feature>
<evidence type="ECO:0000256" key="7">
    <source>
        <dbReference type="ARBA" id="ARBA00022917"/>
    </source>
</evidence>
<dbReference type="InterPro" id="IPR002307">
    <property type="entry name" value="Tyr-tRNA-ligase"/>
</dbReference>
<evidence type="ECO:0000256" key="2">
    <source>
        <dbReference type="ARBA" id="ARBA00022490"/>
    </source>
</evidence>
<dbReference type="FunFam" id="1.10.240.10:FF:000001">
    <property type="entry name" value="Tyrosine--tRNA ligase"/>
    <property type="match status" value="1"/>
</dbReference>
<evidence type="ECO:0000256" key="3">
    <source>
        <dbReference type="ARBA" id="ARBA00022598"/>
    </source>
</evidence>
<comment type="subcellular location">
    <subcellularLocation>
        <location evidence="1 11">Cytoplasm</location>
    </subcellularLocation>
</comment>
<evidence type="ECO:0000256" key="4">
    <source>
        <dbReference type="ARBA" id="ARBA00022741"/>
    </source>
</evidence>
<dbReference type="InterPro" id="IPR036986">
    <property type="entry name" value="S4_RNA-bd_sf"/>
</dbReference>
<dbReference type="PROSITE" id="PS50889">
    <property type="entry name" value="S4"/>
    <property type="match status" value="1"/>
</dbReference>
<evidence type="ECO:0000256" key="12">
    <source>
        <dbReference type="PROSITE-ProRule" id="PRU00182"/>
    </source>
</evidence>
<comment type="similarity">
    <text evidence="10 11">Belongs to the class-I aminoacyl-tRNA synthetase family. TyrS type 1 subfamily.</text>
</comment>
<dbReference type="NCBIfam" id="TIGR00234">
    <property type="entry name" value="tyrS"/>
    <property type="match status" value="1"/>
</dbReference>
<dbReference type="RefSeq" id="WP_099348380.1">
    <property type="nucleotide sequence ID" value="NZ_AP023326.1"/>
</dbReference>
<feature type="short sequence motif" description="'KMSKS' region" evidence="11">
    <location>
        <begin position="242"/>
        <end position="246"/>
    </location>
</feature>
<keyword evidence="2 11" id="KW-0963">Cytoplasm</keyword>
<keyword evidence="3 11" id="KW-0436">Ligase</keyword>
<gene>
    <name evidence="11 13" type="primary">tyrS</name>
    <name evidence="13" type="ORF">AAJCM20276_24110</name>
</gene>
<dbReference type="InterPro" id="IPR014729">
    <property type="entry name" value="Rossmann-like_a/b/a_fold"/>
</dbReference>
<dbReference type="GO" id="GO:0003723">
    <property type="term" value="F:RNA binding"/>
    <property type="evidence" value="ECO:0007669"/>
    <property type="project" value="UniProtKB-KW"/>
</dbReference>
<dbReference type="Gene3D" id="3.40.50.620">
    <property type="entry name" value="HUPs"/>
    <property type="match status" value="1"/>
</dbReference>
<dbReference type="FunFam" id="3.40.50.620:FF:000008">
    <property type="entry name" value="Tyrosine--tRNA ligase"/>
    <property type="match status" value="1"/>
</dbReference>
<dbReference type="GO" id="GO:0005524">
    <property type="term" value="F:ATP binding"/>
    <property type="evidence" value="ECO:0007669"/>
    <property type="project" value="UniProtKB-UniRule"/>
</dbReference>
<keyword evidence="8 11" id="KW-0030">Aminoacyl-tRNA synthetase</keyword>
<dbReference type="SUPFAM" id="SSF55174">
    <property type="entry name" value="Alpha-L RNA-binding motif"/>
    <property type="match status" value="1"/>
</dbReference>
<dbReference type="CDD" id="cd00165">
    <property type="entry name" value="S4"/>
    <property type="match status" value="1"/>
</dbReference>
<dbReference type="EMBL" id="AP023326">
    <property type="protein sequence ID" value="BCI67787.1"/>
    <property type="molecule type" value="Genomic_DNA"/>
</dbReference>
<dbReference type="GO" id="GO:0004831">
    <property type="term" value="F:tyrosine-tRNA ligase activity"/>
    <property type="evidence" value="ECO:0007669"/>
    <property type="project" value="UniProtKB-UniRule"/>
</dbReference>
<feature type="binding site" evidence="11">
    <location>
        <position position="45"/>
    </location>
    <ligand>
        <name>L-tyrosine</name>
        <dbReference type="ChEBI" id="CHEBI:58315"/>
    </ligand>
</feature>
<keyword evidence="5 11" id="KW-0067">ATP-binding</keyword>
<name>A0A6S6PFN5_ACEAC</name>
<keyword evidence="7 11" id="KW-0648">Protein biosynthesis</keyword>
<dbReference type="InterPro" id="IPR002305">
    <property type="entry name" value="aa-tRNA-synth_Ic"/>
</dbReference>
<feature type="short sequence motif" description="'HIGH' region" evidence="11">
    <location>
        <begin position="50"/>
        <end position="59"/>
    </location>
</feature>
<dbReference type="AlphaFoldDB" id="A0A6S6PFN5"/>
<reference evidence="13 14" key="1">
    <citation type="submission" date="2020-07" db="EMBL/GenBank/DDBJ databases">
        <title>Complete Genome Sequence of an acetic acid bacterium, Acetobacter aceti JCM20276.</title>
        <authorList>
            <person name="Hirose Y."/>
            <person name="Mihara H."/>
        </authorList>
    </citation>
    <scope>NUCLEOTIDE SEQUENCE [LARGE SCALE GENOMIC DNA]</scope>
    <source>
        <strain evidence="13 14">JCM20276</strain>
    </source>
</reference>
<feature type="binding site" evidence="11">
    <location>
        <position position="245"/>
    </location>
    <ligand>
        <name>ATP</name>
        <dbReference type="ChEBI" id="CHEBI:30616"/>
    </ligand>
</feature>
<dbReference type="InterPro" id="IPR024088">
    <property type="entry name" value="Tyr-tRNA-ligase_bac-type"/>
</dbReference>
<dbReference type="Proteomes" id="UP000515220">
    <property type="component" value="Chromosome"/>
</dbReference>
<evidence type="ECO:0000256" key="6">
    <source>
        <dbReference type="ARBA" id="ARBA00022884"/>
    </source>
</evidence>
<evidence type="ECO:0000256" key="8">
    <source>
        <dbReference type="ARBA" id="ARBA00023146"/>
    </source>
</evidence>
<dbReference type="HAMAP" id="MF_02006">
    <property type="entry name" value="Tyr_tRNA_synth_type1"/>
    <property type="match status" value="1"/>
</dbReference>
<feature type="binding site" evidence="11">
    <location>
        <position position="186"/>
    </location>
    <ligand>
        <name>L-tyrosine</name>
        <dbReference type="ChEBI" id="CHEBI:58315"/>
    </ligand>
</feature>
<proteinExistence type="inferred from homology"/>
<dbReference type="Gene3D" id="1.10.240.10">
    <property type="entry name" value="Tyrosyl-Transfer RNA Synthetase"/>
    <property type="match status" value="1"/>
</dbReference>
<dbReference type="GO" id="GO:0006437">
    <property type="term" value="P:tyrosyl-tRNA aminoacylation"/>
    <property type="evidence" value="ECO:0007669"/>
    <property type="project" value="UniProtKB-UniRule"/>
</dbReference>
<dbReference type="PRINTS" id="PR01040">
    <property type="entry name" value="TRNASYNTHTYR"/>
</dbReference>
<evidence type="ECO:0000313" key="14">
    <source>
        <dbReference type="Proteomes" id="UP000515220"/>
    </source>
</evidence>
<keyword evidence="6 12" id="KW-0694">RNA-binding</keyword>
<organism evidence="13 14">
    <name type="scientific">Acetobacter aceti</name>
    <dbReference type="NCBI Taxonomy" id="435"/>
    <lineage>
        <taxon>Bacteria</taxon>
        <taxon>Pseudomonadati</taxon>
        <taxon>Pseudomonadota</taxon>
        <taxon>Alphaproteobacteria</taxon>
        <taxon>Acetobacterales</taxon>
        <taxon>Acetobacteraceae</taxon>
        <taxon>Acetobacter</taxon>
        <taxon>Acetobacter subgen. Acetobacter</taxon>
    </lineage>
</organism>
<dbReference type="CDD" id="cd00805">
    <property type="entry name" value="TyrRS_core"/>
    <property type="match status" value="1"/>
</dbReference>
<evidence type="ECO:0000256" key="11">
    <source>
        <dbReference type="HAMAP-Rule" id="MF_02006"/>
    </source>
</evidence>
<dbReference type="SUPFAM" id="SSF52374">
    <property type="entry name" value="Nucleotidylyl transferase"/>
    <property type="match status" value="1"/>
</dbReference>
<dbReference type="Gene3D" id="3.10.290.10">
    <property type="entry name" value="RNA-binding S4 domain"/>
    <property type="match status" value="1"/>
</dbReference>
<comment type="function">
    <text evidence="11">Catalyzes the attachment of tyrosine to tRNA(Tyr) in a two-step reaction: tyrosine is first activated by ATP to form Tyr-AMP and then transferred to the acceptor end of tRNA(Tyr).</text>
</comment>